<dbReference type="Proteomes" id="UP000186922">
    <property type="component" value="Unassembled WGS sequence"/>
</dbReference>
<evidence type="ECO:0000313" key="7">
    <source>
        <dbReference type="Proteomes" id="UP000186922"/>
    </source>
</evidence>
<dbReference type="STRING" id="947166.A0A1D1UUA2"/>
<dbReference type="EMBL" id="BDGG01000002">
    <property type="protein sequence ID" value="GAU92100.1"/>
    <property type="molecule type" value="Genomic_DNA"/>
</dbReference>
<proteinExistence type="predicted"/>
<evidence type="ECO:0000256" key="1">
    <source>
        <dbReference type="ARBA" id="ARBA00004370"/>
    </source>
</evidence>
<name>A0A1D1UUA2_RAMVA</name>
<gene>
    <name evidence="6" type="primary">RvY_04228</name>
    <name evidence="6" type="synonym">RvY_04228.1</name>
    <name evidence="6" type="ORF">RvY_04228-1</name>
</gene>
<keyword evidence="7" id="KW-1185">Reference proteome</keyword>
<comment type="caution">
    <text evidence="6">The sequence shown here is derived from an EMBL/GenBank/DDBJ whole genome shotgun (WGS) entry which is preliminary data.</text>
</comment>
<keyword evidence="2" id="KW-0812">Transmembrane</keyword>
<dbReference type="InterPro" id="IPR028082">
    <property type="entry name" value="Peripla_BP_I"/>
</dbReference>
<keyword evidence="4" id="KW-0472">Membrane</keyword>
<sequence length="211" mass="24216">MATGVLQFMDQFKWRTATLICDSLTQYPGLSTFVITSCTNLRMLQQSRRSAYNFFNLDLNSAVTQDYTTFLQQAKLQSRIVILVTHPKIMRDILLAAYAMNMTDGEYMFLAAMSTSVPTRGPITWKFQDGEDKVAFEAFKSVITYSNIDPNWREVTDWTDQIASTASTRFNLTLPNEHKYNDFAISAFEIMLASAEVRKTVICQTPWSNFW</sequence>
<evidence type="ECO:0000313" key="6">
    <source>
        <dbReference type="EMBL" id="GAU92100.1"/>
    </source>
</evidence>
<accession>A0A1D1UUA2</accession>
<comment type="subcellular location">
    <subcellularLocation>
        <location evidence="1">Membrane</location>
    </subcellularLocation>
</comment>
<protein>
    <recommendedName>
        <fullName evidence="5">Receptor ligand binding region domain-containing protein</fullName>
    </recommendedName>
</protein>
<reference evidence="6 7" key="1">
    <citation type="journal article" date="2016" name="Nat. Commun.">
        <title>Extremotolerant tardigrade genome and improved radiotolerance of human cultured cells by tardigrade-unique protein.</title>
        <authorList>
            <person name="Hashimoto T."/>
            <person name="Horikawa D.D."/>
            <person name="Saito Y."/>
            <person name="Kuwahara H."/>
            <person name="Kozuka-Hata H."/>
            <person name="Shin-I T."/>
            <person name="Minakuchi Y."/>
            <person name="Ohishi K."/>
            <person name="Motoyama A."/>
            <person name="Aizu T."/>
            <person name="Enomoto A."/>
            <person name="Kondo K."/>
            <person name="Tanaka S."/>
            <person name="Hara Y."/>
            <person name="Koshikawa S."/>
            <person name="Sagara H."/>
            <person name="Miura T."/>
            <person name="Yokobori S."/>
            <person name="Miyagawa K."/>
            <person name="Suzuki Y."/>
            <person name="Kubo T."/>
            <person name="Oyama M."/>
            <person name="Kohara Y."/>
            <person name="Fujiyama A."/>
            <person name="Arakawa K."/>
            <person name="Katayama T."/>
            <person name="Toyoda A."/>
            <person name="Kunieda T."/>
        </authorList>
    </citation>
    <scope>NUCLEOTIDE SEQUENCE [LARGE SCALE GENOMIC DNA]</scope>
    <source>
        <strain evidence="6 7">YOKOZUNA-1</strain>
    </source>
</reference>
<organism evidence="6 7">
    <name type="scientific">Ramazzottius varieornatus</name>
    <name type="common">Water bear</name>
    <name type="synonym">Tardigrade</name>
    <dbReference type="NCBI Taxonomy" id="947166"/>
    <lineage>
        <taxon>Eukaryota</taxon>
        <taxon>Metazoa</taxon>
        <taxon>Ecdysozoa</taxon>
        <taxon>Tardigrada</taxon>
        <taxon>Eutardigrada</taxon>
        <taxon>Parachela</taxon>
        <taxon>Hypsibioidea</taxon>
        <taxon>Ramazzottiidae</taxon>
        <taxon>Ramazzottius</taxon>
    </lineage>
</organism>
<dbReference type="InterPro" id="IPR001828">
    <property type="entry name" value="ANF_lig-bd_rcpt"/>
</dbReference>
<evidence type="ECO:0000259" key="5">
    <source>
        <dbReference type="Pfam" id="PF01094"/>
    </source>
</evidence>
<dbReference type="Pfam" id="PF01094">
    <property type="entry name" value="ANF_receptor"/>
    <property type="match status" value="1"/>
</dbReference>
<evidence type="ECO:0000256" key="2">
    <source>
        <dbReference type="ARBA" id="ARBA00022692"/>
    </source>
</evidence>
<evidence type="ECO:0000256" key="3">
    <source>
        <dbReference type="ARBA" id="ARBA00022989"/>
    </source>
</evidence>
<feature type="domain" description="Receptor ligand binding region" evidence="5">
    <location>
        <begin position="2"/>
        <end position="162"/>
    </location>
</feature>
<dbReference type="SUPFAM" id="SSF53822">
    <property type="entry name" value="Periplasmic binding protein-like I"/>
    <property type="match status" value="1"/>
</dbReference>
<dbReference type="OrthoDB" id="6142344at2759"/>
<dbReference type="Gene3D" id="3.40.50.2300">
    <property type="match status" value="1"/>
</dbReference>
<keyword evidence="3" id="KW-1133">Transmembrane helix</keyword>
<dbReference type="GO" id="GO:0016020">
    <property type="term" value="C:membrane"/>
    <property type="evidence" value="ECO:0007669"/>
    <property type="project" value="UniProtKB-SubCell"/>
</dbReference>
<evidence type="ECO:0000256" key="4">
    <source>
        <dbReference type="ARBA" id="ARBA00023136"/>
    </source>
</evidence>
<dbReference type="AlphaFoldDB" id="A0A1D1UUA2"/>